<name>A0A833H1R3_9LEPT</name>
<gene>
    <name evidence="1" type="ORF">F9K24_10085</name>
</gene>
<organism evidence="1 2">
    <name type="scientific">Leptonema illini</name>
    <dbReference type="NCBI Taxonomy" id="183"/>
    <lineage>
        <taxon>Bacteria</taxon>
        <taxon>Pseudomonadati</taxon>
        <taxon>Spirochaetota</taxon>
        <taxon>Spirochaetia</taxon>
        <taxon>Leptospirales</taxon>
        <taxon>Leptospiraceae</taxon>
        <taxon>Leptonema</taxon>
    </lineage>
</organism>
<dbReference type="AlphaFoldDB" id="A0A833H1R3"/>
<protein>
    <submittedName>
        <fullName evidence="1">DUF4279 domain-containing protein</fullName>
    </submittedName>
</protein>
<reference evidence="1 2" key="1">
    <citation type="submission" date="2019-10" db="EMBL/GenBank/DDBJ databases">
        <title>Extracellular Electron Transfer in a Candidatus Methanoperedens spp. Enrichment Culture.</title>
        <authorList>
            <person name="Berger S."/>
            <person name="Rangel Shaw D."/>
            <person name="Berben T."/>
            <person name="In 'T Zandt M."/>
            <person name="Frank J."/>
            <person name="Reimann J."/>
            <person name="Jetten M.S.M."/>
            <person name="Welte C.U."/>
        </authorList>
    </citation>
    <scope>NUCLEOTIDE SEQUENCE [LARGE SCALE GENOMIC DNA]</scope>
    <source>
        <strain evidence="1">SB12</strain>
    </source>
</reference>
<dbReference type="EMBL" id="WBUI01000008">
    <property type="protein sequence ID" value="KAB2932719.1"/>
    <property type="molecule type" value="Genomic_DNA"/>
</dbReference>
<sequence>MSESTGWAVFLIQGRNLSTEQLESALHMKPDFLREGRDGMRHWQLNSRLSGRHSINEHVEDLLKRLLPVRKAVRSLPAGLEARFICSVITRNISRGSFELPGNLLLLIGSLQCMLEVHFDVTED</sequence>
<dbReference type="Pfam" id="PF14106">
    <property type="entry name" value="DUF4279"/>
    <property type="match status" value="1"/>
</dbReference>
<accession>A0A833H1R3</accession>
<dbReference type="InterPro" id="IPR025459">
    <property type="entry name" value="DUF4279"/>
</dbReference>
<proteinExistence type="predicted"/>
<evidence type="ECO:0000313" key="2">
    <source>
        <dbReference type="Proteomes" id="UP000460298"/>
    </source>
</evidence>
<comment type="caution">
    <text evidence="1">The sequence shown here is derived from an EMBL/GenBank/DDBJ whole genome shotgun (WGS) entry which is preliminary data.</text>
</comment>
<evidence type="ECO:0000313" key="1">
    <source>
        <dbReference type="EMBL" id="KAB2932719.1"/>
    </source>
</evidence>
<dbReference type="Proteomes" id="UP000460298">
    <property type="component" value="Unassembled WGS sequence"/>
</dbReference>